<dbReference type="AlphaFoldDB" id="A0A9X2CJH4"/>
<gene>
    <name evidence="1" type="ORF">L2672_15775</name>
</gene>
<keyword evidence="2" id="KW-1185">Reference proteome</keyword>
<sequence>MQFKLNINISYDDFLPYYQGVSESVLTNDIHGRQLQIHAKYFKPFLTPVGIKGQFILELDEEGKYKSLIKLE</sequence>
<dbReference type="EMBL" id="JAKIKP010000016">
    <property type="protein sequence ID" value="MCL1144137.1"/>
    <property type="molecule type" value="Genomic_DNA"/>
</dbReference>
<evidence type="ECO:0000313" key="2">
    <source>
        <dbReference type="Proteomes" id="UP001139333"/>
    </source>
</evidence>
<dbReference type="Proteomes" id="UP001139333">
    <property type="component" value="Unassembled WGS sequence"/>
</dbReference>
<organism evidence="1 2">
    <name type="scientific">Shewanella gaetbuli</name>
    <dbReference type="NCBI Taxonomy" id="220752"/>
    <lineage>
        <taxon>Bacteria</taxon>
        <taxon>Pseudomonadati</taxon>
        <taxon>Pseudomonadota</taxon>
        <taxon>Gammaproteobacteria</taxon>
        <taxon>Alteromonadales</taxon>
        <taxon>Shewanellaceae</taxon>
        <taxon>Shewanella</taxon>
    </lineage>
</organism>
<dbReference type="InterPro" id="IPR021363">
    <property type="entry name" value="DUF2835"/>
</dbReference>
<reference evidence="1" key="1">
    <citation type="submission" date="2022-01" db="EMBL/GenBank/DDBJ databases">
        <title>Whole genome-based taxonomy of the Shewanellaceae.</title>
        <authorList>
            <person name="Martin-Rodriguez A.J."/>
        </authorList>
    </citation>
    <scope>NUCLEOTIDE SEQUENCE</scope>
    <source>
        <strain evidence="1">DSM 16422</strain>
    </source>
</reference>
<dbReference type="RefSeq" id="WP_248996806.1">
    <property type="nucleotide sequence ID" value="NZ_JAKIKP010000016.1"/>
</dbReference>
<dbReference type="Pfam" id="PF11197">
    <property type="entry name" value="DUF2835"/>
    <property type="match status" value="1"/>
</dbReference>
<name>A0A9X2CJH4_9GAMM</name>
<comment type="caution">
    <text evidence="1">The sequence shown here is derived from an EMBL/GenBank/DDBJ whole genome shotgun (WGS) entry which is preliminary data.</text>
</comment>
<protein>
    <submittedName>
        <fullName evidence="1">DUF2835 domain-containing protein</fullName>
    </submittedName>
</protein>
<evidence type="ECO:0000313" key="1">
    <source>
        <dbReference type="EMBL" id="MCL1144137.1"/>
    </source>
</evidence>
<proteinExistence type="predicted"/>
<accession>A0A9X2CJH4</accession>